<evidence type="ECO:0000256" key="10">
    <source>
        <dbReference type="SAM" id="Coils"/>
    </source>
</evidence>
<keyword evidence="11" id="KW-0472">Membrane</keyword>
<feature type="domain" description="HAMP" evidence="13">
    <location>
        <begin position="64"/>
        <end position="116"/>
    </location>
</feature>
<evidence type="ECO:0000256" key="2">
    <source>
        <dbReference type="ARBA" id="ARBA00004651"/>
    </source>
</evidence>
<dbReference type="EC" id="2.7.13.3" evidence="3"/>
<dbReference type="PROSITE" id="PS50109">
    <property type="entry name" value="HIS_KIN"/>
    <property type="match status" value="1"/>
</dbReference>
<dbReference type="CDD" id="cd00082">
    <property type="entry name" value="HisKA"/>
    <property type="match status" value="1"/>
</dbReference>
<dbReference type="SMART" id="SM00388">
    <property type="entry name" value="HisKA"/>
    <property type="match status" value="1"/>
</dbReference>
<dbReference type="Proteomes" id="UP000225972">
    <property type="component" value="Unassembled WGS sequence"/>
</dbReference>
<dbReference type="Pfam" id="PF00512">
    <property type="entry name" value="HisKA"/>
    <property type="match status" value="1"/>
</dbReference>
<dbReference type="RefSeq" id="WP_099241660.1">
    <property type="nucleotide sequence ID" value="NZ_FXXP01000001.1"/>
</dbReference>
<keyword evidence="9" id="KW-0067">ATP-binding</keyword>
<reference evidence="15" key="1">
    <citation type="submission" date="2017-05" db="EMBL/GenBank/DDBJ databases">
        <authorList>
            <person name="Rodrigo-Torres L."/>
            <person name="Arahal R. D."/>
            <person name="Lucena T."/>
        </authorList>
    </citation>
    <scope>NUCLEOTIDE SEQUENCE [LARGE SCALE GENOMIC DNA]</scope>
    <source>
        <strain evidence="15">CECT 8649</strain>
    </source>
</reference>
<dbReference type="InterPro" id="IPR003661">
    <property type="entry name" value="HisK_dim/P_dom"/>
</dbReference>
<sequence>MTRKWRPSLGLVIGGALAGTLVLSFLGLIALRYLGPEIGFRQAAMVLGVIIAAITAVPGWLLVRLLLRPIHDLETYAAAQEQGQDAPAPRHFGTKEIDTTARGVISMAEALRDREATIRSYTDHVTHELKTPVSAIRAAVELLSDDPELSADNRVLLEQINGARLQMEAQLEALREAAQAREVRYLGTCEISEVIAELQGDHPILTLTLEGVATRFPISGKGMAIILSQLLRNAAEHGAQTVQLVATAGQLTLQDDGSGISDGNAARIFEPFFTTKRESGGTGMGLAVVRNILHAHRGEIALVPSQTGTRFEIDFAQP</sequence>
<evidence type="ECO:0000256" key="5">
    <source>
        <dbReference type="ARBA" id="ARBA00022553"/>
    </source>
</evidence>
<keyword evidence="15" id="KW-1185">Reference proteome</keyword>
<keyword evidence="7" id="KW-0547">Nucleotide-binding</keyword>
<dbReference type="InterPro" id="IPR003594">
    <property type="entry name" value="HATPase_dom"/>
</dbReference>
<accession>A0A238J870</accession>
<evidence type="ECO:0000256" key="7">
    <source>
        <dbReference type="ARBA" id="ARBA00022741"/>
    </source>
</evidence>
<dbReference type="CDD" id="cd00075">
    <property type="entry name" value="HATPase"/>
    <property type="match status" value="1"/>
</dbReference>
<proteinExistence type="predicted"/>
<keyword evidence="6 14" id="KW-0808">Transferase</keyword>
<evidence type="ECO:0000313" key="15">
    <source>
        <dbReference type="Proteomes" id="UP000225972"/>
    </source>
</evidence>
<dbReference type="InterPro" id="IPR003660">
    <property type="entry name" value="HAMP_dom"/>
</dbReference>
<dbReference type="OrthoDB" id="9815202at2"/>
<gene>
    <name evidence="14" type="primary">envZ_1</name>
    <name evidence="14" type="ORF">TRP8649_00139</name>
</gene>
<organism evidence="14 15">
    <name type="scientific">Pelagimonas phthalicica</name>
    <dbReference type="NCBI Taxonomy" id="1037362"/>
    <lineage>
        <taxon>Bacteria</taxon>
        <taxon>Pseudomonadati</taxon>
        <taxon>Pseudomonadota</taxon>
        <taxon>Alphaproteobacteria</taxon>
        <taxon>Rhodobacterales</taxon>
        <taxon>Roseobacteraceae</taxon>
        <taxon>Pelagimonas</taxon>
    </lineage>
</organism>
<dbReference type="SUPFAM" id="SSF47384">
    <property type="entry name" value="Homodimeric domain of signal transducing histidine kinase"/>
    <property type="match status" value="1"/>
</dbReference>
<keyword evidence="4" id="KW-1003">Cell membrane</keyword>
<keyword evidence="5" id="KW-0597">Phosphoprotein</keyword>
<dbReference type="AlphaFoldDB" id="A0A238J870"/>
<dbReference type="EMBL" id="FXXP01000001">
    <property type="protein sequence ID" value="SMX26066.1"/>
    <property type="molecule type" value="Genomic_DNA"/>
</dbReference>
<dbReference type="InterPro" id="IPR005467">
    <property type="entry name" value="His_kinase_dom"/>
</dbReference>
<comment type="catalytic activity">
    <reaction evidence="1">
        <text>ATP + protein L-histidine = ADP + protein N-phospho-L-histidine.</text>
        <dbReference type="EC" id="2.7.13.3"/>
    </reaction>
</comment>
<dbReference type="GO" id="GO:0000155">
    <property type="term" value="F:phosphorelay sensor kinase activity"/>
    <property type="evidence" value="ECO:0007669"/>
    <property type="project" value="InterPro"/>
</dbReference>
<comment type="subcellular location">
    <subcellularLocation>
        <location evidence="2">Cell membrane</location>
        <topology evidence="2">Multi-pass membrane protein</topology>
    </subcellularLocation>
</comment>
<evidence type="ECO:0000259" key="12">
    <source>
        <dbReference type="PROSITE" id="PS50109"/>
    </source>
</evidence>
<evidence type="ECO:0000256" key="9">
    <source>
        <dbReference type="ARBA" id="ARBA00022840"/>
    </source>
</evidence>
<dbReference type="Pfam" id="PF02518">
    <property type="entry name" value="HATPase_c"/>
    <property type="match status" value="1"/>
</dbReference>
<feature type="domain" description="Histidine kinase" evidence="12">
    <location>
        <begin position="124"/>
        <end position="318"/>
    </location>
</feature>
<dbReference type="GO" id="GO:0005524">
    <property type="term" value="F:ATP binding"/>
    <property type="evidence" value="ECO:0007669"/>
    <property type="project" value="UniProtKB-KW"/>
</dbReference>
<keyword evidence="11" id="KW-0812">Transmembrane</keyword>
<dbReference type="PANTHER" id="PTHR44936:SF10">
    <property type="entry name" value="SENSOR PROTEIN RSTB"/>
    <property type="match status" value="1"/>
</dbReference>
<dbReference type="SMART" id="SM00387">
    <property type="entry name" value="HATPase_c"/>
    <property type="match status" value="1"/>
</dbReference>
<evidence type="ECO:0000256" key="1">
    <source>
        <dbReference type="ARBA" id="ARBA00000085"/>
    </source>
</evidence>
<dbReference type="InterPro" id="IPR036097">
    <property type="entry name" value="HisK_dim/P_sf"/>
</dbReference>
<name>A0A238J870_9RHOB</name>
<evidence type="ECO:0000256" key="4">
    <source>
        <dbReference type="ARBA" id="ARBA00022475"/>
    </source>
</evidence>
<keyword evidence="11" id="KW-1133">Transmembrane helix</keyword>
<dbReference type="InterPro" id="IPR036890">
    <property type="entry name" value="HATPase_C_sf"/>
</dbReference>
<dbReference type="InterPro" id="IPR050980">
    <property type="entry name" value="2C_sensor_his_kinase"/>
</dbReference>
<dbReference type="GO" id="GO:0005886">
    <property type="term" value="C:plasma membrane"/>
    <property type="evidence" value="ECO:0007669"/>
    <property type="project" value="UniProtKB-SubCell"/>
</dbReference>
<dbReference type="PROSITE" id="PS50885">
    <property type="entry name" value="HAMP"/>
    <property type="match status" value="1"/>
</dbReference>
<evidence type="ECO:0000256" key="3">
    <source>
        <dbReference type="ARBA" id="ARBA00012438"/>
    </source>
</evidence>
<evidence type="ECO:0000256" key="11">
    <source>
        <dbReference type="SAM" id="Phobius"/>
    </source>
</evidence>
<feature type="transmembrane region" description="Helical" evidence="11">
    <location>
        <begin position="9"/>
        <end position="31"/>
    </location>
</feature>
<evidence type="ECO:0000256" key="8">
    <source>
        <dbReference type="ARBA" id="ARBA00022777"/>
    </source>
</evidence>
<protein>
    <recommendedName>
        <fullName evidence="3">histidine kinase</fullName>
        <ecNumber evidence="3">2.7.13.3</ecNumber>
    </recommendedName>
</protein>
<dbReference type="InterPro" id="IPR004358">
    <property type="entry name" value="Sig_transdc_His_kin-like_C"/>
</dbReference>
<dbReference type="PANTHER" id="PTHR44936">
    <property type="entry name" value="SENSOR PROTEIN CREC"/>
    <property type="match status" value="1"/>
</dbReference>
<evidence type="ECO:0000313" key="14">
    <source>
        <dbReference type="EMBL" id="SMX26066.1"/>
    </source>
</evidence>
<keyword evidence="8" id="KW-0418">Kinase</keyword>
<dbReference type="Gene3D" id="1.10.287.130">
    <property type="match status" value="1"/>
</dbReference>
<evidence type="ECO:0000259" key="13">
    <source>
        <dbReference type="PROSITE" id="PS50885"/>
    </source>
</evidence>
<feature type="coiled-coil region" evidence="10">
    <location>
        <begin position="157"/>
        <end position="184"/>
    </location>
</feature>
<dbReference type="Gene3D" id="3.30.565.10">
    <property type="entry name" value="Histidine kinase-like ATPase, C-terminal domain"/>
    <property type="match status" value="1"/>
</dbReference>
<dbReference type="PRINTS" id="PR00344">
    <property type="entry name" value="BCTRLSENSOR"/>
</dbReference>
<evidence type="ECO:0000256" key="6">
    <source>
        <dbReference type="ARBA" id="ARBA00022679"/>
    </source>
</evidence>
<feature type="transmembrane region" description="Helical" evidence="11">
    <location>
        <begin position="43"/>
        <end position="63"/>
    </location>
</feature>
<dbReference type="Gene3D" id="6.10.340.10">
    <property type="match status" value="1"/>
</dbReference>
<dbReference type="SUPFAM" id="SSF55874">
    <property type="entry name" value="ATPase domain of HSP90 chaperone/DNA topoisomerase II/histidine kinase"/>
    <property type="match status" value="1"/>
</dbReference>
<keyword evidence="10" id="KW-0175">Coiled coil</keyword>